<protein>
    <submittedName>
        <fullName evidence="1">Uncharacterized protein</fullName>
    </submittedName>
</protein>
<gene>
    <name evidence="1" type="ORF">PXEA_LOCUS20792</name>
</gene>
<reference evidence="1" key="1">
    <citation type="submission" date="2018-11" db="EMBL/GenBank/DDBJ databases">
        <authorList>
            <consortium name="Pathogen Informatics"/>
        </authorList>
    </citation>
    <scope>NUCLEOTIDE SEQUENCE</scope>
</reference>
<proteinExistence type="predicted"/>
<dbReference type="EMBL" id="CAAALY010086668">
    <property type="protein sequence ID" value="VEL27352.1"/>
    <property type="molecule type" value="Genomic_DNA"/>
</dbReference>
<keyword evidence="2" id="KW-1185">Reference proteome</keyword>
<comment type="caution">
    <text evidence="1">The sequence shown here is derived from an EMBL/GenBank/DDBJ whole genome shotgun (WGS) entry which is preliminary data.</text>
</comment>
<evidence type="ECO:0000313" key="2">
    <source>
        <dbReference type="Proteomes" id="UP000784294"/>
    </source>
</evidence>
<accession>A0A448X400</accession>
<evidence type="ECO:0000313" key="1">
    <source>
        <dbReference type="EMBL" id="VEL27352.1"/>
    </source>
</evidence>
<feature type="non-terminal residue" evidence="1">
    <location>
        <position position="272"/>
    </location>
</feature>
<name>A0A448X400_9PLAT</name>
<organism evidence="1 2">
    <name type="scientific">Protopolystoma xenopodis</name>
    <dbReference type="NCBI Taxonomy" id="117903"/>
    <lineage>
        <taxon>Eukaryota</taxon>
        <taxon>Metazoa</taxon>
        <taxon>Spiralia</taxon>
        <taxon>Lophotrochozoa</taxon>
        <taxon>Platyhelminthes</taxon>
        <taxon>Monogenea</taxon>
        <taxon>Polyopisthocotylea</taxon>
        <taxon>Polystomatidea</taxon>
        <taxon>Polystomatidae</taxon>
        <taxon>Protopolystoma</taxon>
    </lineage>
</organism>
<dbReference type="AlphaFoldDB" id="A0A448X400"/>
<sequence length="272" mass="31193">MQMSHAFSTTTYRRPQTYLRHHDTFLDISKSGHFLNRINSFENGHTRDYLSASHVNRRSISGDVDIPSSAYIGNTSYRYPLFETSPTKSYKARQIRHLSAHPNSNNRVSPSSPSYISSSLFHQSSNLNKNVKYYPSLVTSIITAGSTSARFISPRFSDNYARRYIPPSEHDSTHIHTKPESYRHAAIPSKGRHKARIYRSNWSPYESTNGFIEHHYSSYDPPSTDLYPKYPTTKDISSNASSFNYNKQTNWRDTSRYSCYKSQEFPSLAAGS</sequence>
<dbReference type="Proteomes" id="UP000784294">
    <property type="component" value="Unassembled WGS sequence"/>
</dbReference>